<dbReference type="AlphaFoldDB" id="A0A2P2NW55"/>
<name>A0A2P2NW55_RHIMU</name>
<accession>A0A2P2NW55</accession>
<proteinExistence type="predicted"/>
<sequence length="63" mass="7552">MIKFDSQKQYPCESRSRVSPVPILWERKTLLFEKIDRKSSHNLSFAFLVTHQPSIKQTMWKPM</sequence>
<reference evidence="1" key="1">
    <citation type="submission" date="2018-02" db="EMBL/GenBank/DDBJ databases">
        <title>Rhizophora mucronata_Transcriptome.</title>
        <authorList>
            <person name="Meera S.P."/>
            <person name="Sreeshan A."/>
            <person name="Augustine A."/>
        </authorList>
    </citation>
    <scope>NUCLEOTIDE SEQUENCE</scope>
    <source>
        <tissue evidence="1">Leaf</tissue>
    </source>
</reference>
<organism evidence="1">
    <name type="scientific">Rhizophora mucronata</name>
    <name type="common">Asiatic mangrove</name>
    <dbReference type="NCBI Taxonomy" id="61149"/>
    <lineage>
        <taxon>Eukaryota</taxon>
        <taxon>Viridiplantae</taxon>
        <taxon>Streptophyta</taxon>
        <taxon>Embryophyta</taxon>
        <taxon>Tracheophyta</taxon>
        <taxon>Spermatophyta</taxon>
        <taxon>Magnoliopsida</taxon>
        <taxon>eudicotyledons</taxon>
        <taxon>Gunneridae</taxon>
        <taxon>Pentapetalae</taxon>
        <taxon>rosids</taxon>
        <taxon>fabids</taxon>
        <taxon>Malpighiales</taxon>
        <taxon>Rhizophoraceae</taxon>
        <taxon>Rhizophora</taxon>
    </lineage>
</organism>
<protein>
    <submittedName>
        <fullName evidence="1">Uncharacterized protein</fullName>
    </submittedName>
</protein>
<evidence type="ECO:0000313" key="1">
    <source>
        <dbReference type="EMBL" id="MBX46649.1"/>
    </source>
</evidence>
<dbReference type="EMBL" id="GGEC01066165">
    <property type="protein sequence ID" value="MBX46649.1"/>
    <property type="molecule type" value="Transcribed_RNA"/>
</dbReference>